<keyword evidence="1" id="KW-0472">Membrane</keyword>
<evidence type="ECO:0000313" key="2">
    <source>
        <dbReference type="EMBL" id="CAG9818112.1"/>
    </source>
</evidence>
<feature type="transmembrane region" description="Helical" evidence="1">
    <location>
        <begin position="131"/>
        <end position="148"/>
    </location>
</feature>
<evidence type="ECO:0000313" key="3">
    <source>
        <dbReference type="Proteomes" id="UP001153737"/>
    </source>
</evidence>
<keyword evidence="1" id="KW-1133">Transmembrane helix</keyword>
<proteinExistence type="predicted"/>
<reference evidence="2" key="1">
    <citation type="submission" date="2022-01" db="EMBL/GenBank/DDBJ databases">
        <authorList>
            <person name="King R."/>
        </authorList>
    </citation>
    <scope>NUCLEOTIDE SEQUENCE</scope>
</reference>
<sequence length="255" mass="29672">MYEETELKCMPFTLGIFRFYGVFPPKGTELNPGVAFYLKFCLFAILSSLTLIGSLLHLIKTIQSGEDNYVDLDLTYVMSFSTAYALIISFIMRIKASAKLYSFFSNFEEFGKPRDFDSDNKRFNTFAKLHFIYLECLIFLLLFLSNILKSDTCMLENEQYGLHEVCGLFTYTWMPFDIDFTPARQLYAVGQVFGGHYIYILAGLLAWLVLETMQHLIVRVRDVKYTFQEAFREKDTNQRTKKLKFAIKYHIAVLG</sequence>
<dbReference type="OrthoDB" id="6780364at2759"/>
<keyword evidence="1" id="KW-0812">Transmembrane</keyword>
<gene>
    <name evidence="2" type="ORF">PHAECO_LOCUS5862</name>
</gene>
<keyword evidence="3" id="KW-1185">Reference proteome</keyword>
<dbReference type="Proteomes" id="UP001153737">
    <property type="component" value="Chromosome 17"/>
</dbReference>
<organism evidence="2 3">
    <name type="scientific">Phaedon cochleariae</name>
    <name type="common">Mustard beetle</name>
    <dbReference type="NCBI Taxonomy" id="80249"/>
    <lineage>
        <taxon>Eukaryota</taxon>
        <taxon>Metazoa</taxon>
        <taxon>Ecdysozoa</taxon>
        <taxon>Arthropoda</taxon>
        <taxon>Hexapoda</taxon>
        <taxon>Insecta</taxon>
        <taxon>Pterygota</taxon>
        <taxon>Neoptera</taxon>
        <taxon>Endopterygota</taxon>
        <taxon>Coleoptera</taxon>
        <taxon>Polyphaga</taxon>
        <taxon>Cucujiformia</taxon>
        <taxon>Chrysomeloidea</taxon>
        <taxon>Chrysomelidae</taxon>
        <taxon>Chrysomelinae</taxon>
        <taxon>Chrysomelini</taxon>
        <taxon>Phaedon</taxon>
    </lineage>
</organism>
<reference evidence="2" key="2">
    <citation type="submission" date="2022-10" db="EMBL/GenBank/DDBJ databases">
        <authorList>
            <consortium name="ENA_rothamsted_submissions"/>
            <consortium name="culmorum"/>
            <person name="King R."/>
        </authorList>
    </citation>
    <scope>NUCLEOTIDE SEQUENCE</scope>
</reference>
<feature type="transmembrane region" description="Helical" evidence="1">
    <location>
        <begin position="36"/>
        <end position="59"/>
    </location>
</feature>
<dbReference type="AlphaFoldDB" id="A0A9N9SDS3"/>
<evidence type="ECO:0000256" key="1">
    <source>
        <dbReference type="SAM" id="Phobius"/>
    </source>
</evidence>
<feature type="transmembrane region" description="Helical" evidence="1">
    <location>
        <begin position="186"/>
        <end position="210"/>
    </location>
</feature>
<name>A0A9N9SDS3_PHACE</name>
<protein>
    <recommendedName>
        <fullName evidence="4">Odorant receptor</fullName>
    </recommendedName>
</protein>
<feature type="transmembrane region" description="Helical" evidence="1">
    <location>
        <begin position="74"/>
        <end position="92"/>
    </location>
</feature>
<dbReference type="EMBL" id="OU896723">
    <property type="protein sequence ID" value="CAG9818112.1"/>
    <property type="molecule type" value="Genomic_DNA"/>
</dbReference>
<evidence type="ECO:0008006" key="4">
    <source>
        <dbReference type="Google" id="ProtNLM"/>
    </source>
</evidence>
<accession>A0A9N9SDS3</accession>